<dbReference type="PANTHER" id="PTHR35807:SF1">
    <property type="entry name" value="TRANSCRIPTIONAL REGULATOR REDD"/>
    <property type="match status" value="1"/>
</dbReference>
<accession>C7N1Z6</accession>
<dbReference type="InterPro" id="IPR016032">
    <property type="entry name" value="Sig_transdc_resp-reg_C-effctor"/>
</dbReference>
<dbReference type="Proteomes" id="UP000002026">
    <property type="component" value="Chromosome"/>
</dbReference>
<keyword evidence="2" id="KW-0804">Transcription</keyword>
<dbReference type="InterPro" id="IPR000160">
    <property type="entry name" value="GGDEF_dom"/>
</dbReference>
<dbReference type="PANTHER" id="PTHR35807">
    <property type="entry name" value="TRANSCRIPTIONAL REGULATOR REDD-RELATED"/>
    <property type="match status" value="1"/>
</dbReference>
<dbReference type="RefSeq" id="WP_012799536.1">
    <property type="nucleotide sequence ID" value="NC_013165.1"/>
</dbReference>
<keyword evidence="4" id="KW-0238">DNA-binding</keyword>
<dbReference type="SUPFAM" id="SSF48452">
    <property type="entry name" value="TPR-like"/>
    <property type="match status" value="1"/>
</dbReference>
<keyword evidence="5" id="KW-1185">Reference proteome</keyword>
<dbReference type="GO" id="GO:0003677">
    <property type="term" value="F:DNA binding"/>
    <property type="evidence" value="ECO:0007669"/>
    <property type="project" value="UniProtKB-KW"/>
</dbReference>
<dbReference type="InterPro" id="IPR011990">
    <property type="entry name" value="TPR-like_helical_dom_sf"/>
</dbReference>
<dbReference type="InterPro" id="IPR036388">
    <property type="entry name" value="WH-like_DNA-bd_sf"/>
</dbReference>
<sequence>MVDVADENTFRASFFGPFSLTKGDVTLSQSTARSKQLMRLLSALIYNNSMPGRNEHLMDILWPGSTDDPAHALANLVYRLRKLLDRFWPGEDLIVSGKGIYYWSPDVPLVTDFQTMQDAVARSRDAAEETERRESLMQAVSCYRGRFLEEFPDEYDLLPRQSYYHNLFLGAVKNLADIYDRNGEFEDEESLARAALALDPSDEDLHCAVLRAYAGMNRILDAERYYLEATGVIMQYTGGVPSMPMTQLYEAMLSRISQPENDLDRIAFELDHCEEVQRAMLCEYGVFRNIYALNRRLKDRNEAPSSIVLVTLDTKAADLARSGEAVDRLEQAILSSLRRGDAVTRFSGSQYLILLAGCSVENVDIVMKRVLQAYYTQGAVPYRVTYSARSVE</sequence>
<evidence type="ECO:0000256" key="2">
    <source>
        <dbReference type="ARBA" id="ARBA00023163"/>
    </source>
</evidence>
<feature type="domain" description="GGDEF" evidence="3">
    <location>
        <begin position="303"/>
        <end position="392"/>
    </location>
</feature>
<dbReference type="Pfam" id="PF03704">
    <property type="entry name" value="BTAD"/>
    <property type="match status" value="1"/>
</dbReference>
<dbReference type="AlphaFoldDB" id="C7N1Z6"/>
<name>C7N1Z6_SLAHD</name>
<dbReference type="InterPro" id="IPR051677">
    <property type="entry name" value="AfsR-DnrI-RedD_regulator"/>
</dbReference>
<dbReference type="Gene3D" id="1.10.10.10">
    <property type="entry name" value="Winged helix-like DNA-binding domain superfamily/Winged helix DNA-binding domain"/>
    <property type="match status" value="1"/>
</dbReference>
<evidence type="ECO:0000259" key="3">
    <source>
        <dbReference type="PROSITE" id="PS50887"/>
    </source>
</evidence>
<evidence type="ECO:0000313" key="5">
    <source>
        <dbReference type="Proteomes" id="UP000002026"/>
    </source>
</evidence>
<reference evidence="4 5" key="1">
    <citation type="journal article" date="2009" name="Stand. Genomic Sci.">
        <title>Complete genome sequence of Slackia heliotrinireducens type strain (RHS 1).</title>
        <authorList>
            <person name="Pukall R."/>
            <person name="Lapidus A."/>
            <person name="Nolan M."/>
            <person name="Copeland A."/>
            <person name="Glavina Del Rio T."/>
            <person name="Lucas S."/>
            <person name="Chen F."/>
            <person name="Tice H."/>
            <person name="Cheng J.F."/>
            <person name="Chertkov O."/>
            <person name="Bruce D."/>
            <person name="Goodwin L."/>
            <person name="Kuske C."/>
            <person name="Brettin T."/>
            <person name="Detter J.C."/>
            <person name="Han C."/>
            <person name="Pitluck S."/>
            <person name="Pati A."/>
            <person name="Mavrommatis K."/>
            <person name="Ivanova N."/>
            <person name="Ovchinnikova G."/>
            <person name="Chen A."/>
            <person name="Palaniappan K."/>
            <person name="Schneider S."/>
            <person name="Rohde M."/>
            <person name="Chain P."/>
            <person name="D'haeseleer P."/>
            <person name="Goker M."/>
            <person name="Bristow J."/>
            <person name="Eisen J.A."/>
            <person name="Markowitz V."/>
            <person name="Kyrpides N.C."/>
            <person name="Klenk H.P."/>
            <person name="Hugenholtz P."/>
        </authorList>
    </citation>
    <scope>NUCLEOTIDE SEQUENCE [LARGE SCALE GENOMIC DNA]</scope>
    <source>
        <strain evidence="5">ATCC 29202 / DSM 20476 / NCTC 11029 / RHS 1</strain>
    </source>
</reference>
<dbReference type="Gene3D" id="1.25.40.10">
    <property type="entry name" value="Tetratricopeptide repeat domain"/>
    <property type="match status" value="1"/>
</dbReference>
<dbReference type="eggNOG" id="COG3629">
    <property type="taxonomic scope" value="Bacteria"/>
</dbReference>
<evidence type="ECO:0000313" key="4">
    <source>
        <dbReference type="EMBL" id="ACV23437.1"/>
    </source>
</evidence>
<proteinExistence type="predicted"/>
<protein>
    <submittedName>
        <fullName evidence="4">DNA-binding transcriptional activator of the SARP family</fullName>
    </submittedName>
</protein>
<dbReference type="KEGG" id="shi:Shel_24290"/>
<gene>
    <name evidence="4" type="ordered locus">Shel_24290</name>
</gene>
<dbReference type="GO" id="GO:0006355">
    <property type="term" value="P:regulation of DNA-templated transcription"/>
    <property type="evidence" value="ECO:0007669"/>
    <property type="project" value="InterPro"/>
</dbReference>
<evidence type="ECO:0000256" key="1">
    <source>
        <dbReference type="ARBA" id="ARBA00023015"/>
    </source>
</evidence>
<dbReference type="HOGENOM" id="CLU_054920_0_0_11"/>
<dbReference type="STRING" id="471855.Shel_24290"/>
<dbReference type="EMBL" id="CP001684">
    <property type="protein sequence ID" value="ACV23437.1"/>
    <property type="molecule type" value="Genomic_DNA"/>
</dbReference>
<dbReference type="SMART" id="SM01043">
    <property type="entry name" value="BTAD"/>
    <property type="match status" value="1"/>
</dbReference>
<dbReference type="PROSITE" id="PS50887">
    <property type="entry name" value="GGDEF"/>
    <property type="match status" value="1"/>
</dbReference>
<organism evidence="4 5">
    <name type="scientific">Slackia heliotrinireducens (strain ATCC 29202 / DSM 20476 / NCTC 11029 / RHS 1)</name>
    <name type="common">Peptococcus heliotrinreducens</name>
    <dbReference type="NCBI Taxonomy" id="471855"/>
    <lineage>
        <taxon>Bacteria</taxon>
        <taxon>Bacillati</taxon>
        <taxon>Actinomycetota</taxon>
        <taxon>Coriobacteriia</taxon>
        <taxon>Eggerthellales</taxon>
        <taxon>Eggerthellaceae</taxon>
        <taxon>Slackia</taxon>
    </lineage>
</organism>
<dbReference type="InterPro" id="IPR005158">
    <property type="entry name" value="BTAD"/>
</dbReference>
<keyword evidence="1" id="KW-0805">Transcription regulation</keyword>
<dbReference type="SUPFAM" id="SSF46894">
    <property type="entry name" value="C-terminal effector domain of the bipartite response regulators"/>
    <property type="match status" value="1"/>
</dbReference>